<dbReference type="Proteomes" id="UP001069090">
    <property type="component" value="Unassembled WGS sequence"/>
</dbReference>
<organism evidence="1 2">
    <name type="scientific">Dasania phycosphaerae</name>
    <dbReference type="NCBI Taxonomy" id="2950436"/>
    <lineage>
        <taxon>Bacteria</taxon>
        <taxon>Pseudomonadati</taxon>
        <taxon>Pseudomonadota</taxon>
        <taxon>Gammaproteobacteria</taxon>
        <taxon>Cellvibrionales</taxon>
        <taxon>Spongiibacteraceae</taxon>
        <taxon>Dasania</taxon>
    </lineage>
</organism>
<dbReference type="EMBL" id="JAPTGG010000001">
    <property type="protein sequence ID" value="MCZ0863719.1"/>
    <property type="molecule type" value="Genomic_DNA"/>
</dbReference>
<evidence type="ECO:0000313" key="2">
    <source>
        <dbReference type="Proteomes" id="UP001069090"/>
    </source>
</evidence>
<protein>
    <submittedName>
        <fullName evidence="1">Uncharacterized protein</fullName>
    </submittedName>
</protein>
<reference evidence="1 2" key="1">
    <citation type="submission" date="2022-12" db="EMBL/GenBank/DDBJ databases">
        <title>Dasania phycosphaerae sp. nov., isolated from particulate material of the south coast of Korea.</title>
        <authorList>
            <person name="Jiang Y."/>
        </authorList>
    </citation>
    <scope>NUCLEOTIDE SEQUENCE [LARGE SCALE GENOMIC DNA]</scope>
    <source>
        <strain evidence="1 2">GY-19</strain>
    </source>
</reference>
<accession>A0A9J6RHN8</accession>
<proteinExistence type="predicted"/>
<name>A0A9J6RHN8_9GAMM</name>
<dbReference type="AlphaFoldDB" id="A0A9J6RHN8"/>
<gene>
    <name evidence="1" type="ORF">O0V09_00820</name>
</gene>
<evidence type="ECO:0000313" key="1">
    <source>
        <dbReference type="EMBL" id="MCZ0863719.1"/>
    </source>
</evidence>
<sequence length="44" mass="4991">MSDTHRESLRSGDHLIIDGGEIATITGRQTMTIEIKEITEEEYL</sequence>
<dbReference type="RefSeq" id="WP_258329864.1">
    <property type="nucleotide sequence ID" value="NZ_JAPTGG010000001.1"/>
</dbReference>
<keyword evidence="2" id="KW-1185">Reference proteome</keyword>
<comment type="caution">
    <text evidence="1">The sequence shown here is derived from an EMBL/GenBank/DDBJ whole genome shotgun (WGS) entry which is preliminary data.</text>
</comment>